<dbReference type="PANTHER" id="PTHR46401">
    <property type="entry name" value="GLYCOSYLTRANSFERASE WBBK-RELATED"/>
    <property type="match status" value="1"/>
</dbReference>
<gene>
    <name evidence="3" type="ORF">H8E23_07470</name>
</gene>
<dbReference type="AlphaFoldDB" id="A0A8J6TGY5"/>
<comment type="caution">
    <text evidence="3">The sequence shown here is derived from an EMBL/GenBank/DDBJ whole genome shotgun (WGS) entry which is preliminary data.</text>
</comment>
<proteinExistence type="predicted"/>
<keyword evidence="1" id="KW-0808">Transferase</keyword>
<dbReference type="PANTHER" id="PTHR46401:SF2">
    <property type="entry name" value="GLYCOSYLTRANSFERASE WBBK-RELATED"/>
    <property type="match status" value="1"/>
</dbReference>
<dbReference type="GO" id="GO:0009103">
    <property type="term" value="P:lipopolysaccharide biosynthetic process"/>
    <property type="evidence" value="ECO:0007669"/>
    <property type="project" value="TreeGrafter"/>
</dbReference>
<accession>A0A8J6TGY5</accession>
<dbReference type="InterPro" id="IPR001296">
    <property type="entry name" value="Glyco_trans_1"/>
</dbReference>
<organism evidence="3 4">
    <name type="scientific">Candidatus Desulfatibia profunda</name>
    <dbReference type="NCBI Taxonomy" id="2841695"/>
    <lineage>
        <taxon>Bacteria</taxon>
        <taxon>Pseudomonadati</taxon>
        <taxon>Thermodesulfobacteriota</taxon>
        <taxon>Desulfobacteria</taxon>
        <taxon>Desulfobacterales</taxon>
        <taxon>Desulfobacterales incertae sedis</taxon>
        <taxon>Candidatus Desulfatibia</taxon>
    </lineage>
</organism>
<dbReference type="SUPFAM" id="SSF53756">
    <property type="entry name" value="UDP-Glycosyltransferase/glycogen phosphorylase"/>
    <property type="match status" value="1"/>
</dbReference>
<name>A0A8J6TGY5_9BACT</name>
<reference evidence="3 4" key="1">
    <citation type="submission" date="2020-08" db="EMBL/GenBank/DDBJ databases">
        <title>Bridging the membrane lipid divide: bacteria of the FCB group superphylum have the potential to synthesize archaeal ether lipids.</title>
        <authorList>
            <person name="Villanueva L."/>
            <person name="Von Meijenfeldt F.A.B."/>
            <person name="Westbye A.B."/>
            <person name="Yadav S."/>
            <person name="Hopmans E.C."/>
            <person name="Dutilh B.E."/>
            <person name="Sinninghe Damste J.S."/>
        </authorList>
    </citation>
    <scope>NUCLEOTIDE SEQUENCE [LARGE SCALE GENOMIC DNA]</scope>
    <source>
        <strain evidence="3">NIOZ-UU30</strain>
    </source>
</reference>
<feature type="domain" description="Glycosyl transferase family 1" evidence="2">
    <location>
        <begin position="223"/>
        <end position="399"/>
    </location>
</feature>
<sequence>MNHCNVCGQQHNIGFVATRLAGTDGVSLETAKWADFFEKQGCNCFFFAGELDRPKDRSYLVKEAHFRHPEIRKIFKKCFGVVKRERQITQMIYAAKEKLKDELYKFIEQFQIELLIPENSLTIPLNIPLGIAITEVISETGIPTIAHHHDFFWERQHFLTNAVWEYLNMAFPPHLSSMRHVVINSSADNQLSLRTGISATIIPNVMDFENPPPPVDAYASDVRETFGFEEDELFILQPTRVVQRKGIEHAIEIVHRLGKKAKLIISHASGDEGYDYEKRVKEYSKLMKVDTIFASKIINEKRGRTKQGKKIYTLEDVYPHADLVTYPSTFEGFGNAFLEAVYFRKPIVVNNYSIYSFDIQPKGFSVIEIDGFVSEDAVRLARKVLENPGFRKKMVDKNYEIAQRFFSYRVLHQKLKNIVSDCIGCSPGK</sequence>
<dbReference type="CDD" id="cd03801">
    <property type="entry name" value="GT4_PimA-like"/>
    <property type="match status" value="1"/>
</dbReference>
<evidence type="ECO:0000313" key="4">
    <source>
        <dbReference type="Proteomes" id="UP000603434"/>
    </source>
</evidence>
<dbReference type="Proteomes" id="UP000603434">
    <property type="component" value="Unassembled WGS sequence"/>
</dbReference>
<evidence type="ECO:0000313" key="3">
    <source>
        <dbReference type="EMBL" id="MBC8361220.1"/>
    </source>
</evidence>
<dbReference type="Gene3D" id="3.40.50.2000">
    <property type="entry name" value="Glycogen Phosphorylase B"/>
    <property type="match status" value="2"/>
</dbReference>
<evidence type="ECO:0000256" key="1">
    <source>
        <dbReference type="ARBA" id="ARBA00022679"/>
    </source>
</evidence>
<dbReference type="GO" id="GO:0016757">
    <property type="term" value="F:glycosyltransferase activity"/>
    <property type="evidence" value="ECO:0007669"/>
    <property type="project" value="InterPro"/>
</dbReference>
<evidence type="ECO:0000259" key="2">
    <source>
        <dbReference type="Pfam" id="PF00534"/>
    </source>
</evidence>
<dbReference type="EMBL" id="JACNJH010000126">
    <property type="protein sequence ID" value="MBC8361220.1"/>
    <property type="molecule type" value="Genomic_DNA"/>
</dbReference>
<dbReference type="Pfam" id="PF00534">
    <property type="entry name" value="Glycos_transf_1"/>
    <property type="match status" value="1"/>
</dbReference>
<protein>
    <submittedName>
        <fullName evidence="3">Glycosyltransferase family 4 protein</fullName>
    </submittedName>
</protein>